<evidence type="ECO:0000313" key="2">
    <source>
        <dbReference type="Proteomes" id="UP000015347"/>
    </source>
</evidence>
<dbReference type="STRING" id="1123237.Salmuc_04639"/>
<dbReference type="RefSeq" id="WP_020041813.1">
    <property type="nucleotide sequence ID" value="NZ_KE557281.1"/>
</dbReference>
<dbReference type="EMBL" id="APVH01000043">
    <property type="protein sequence ID" value="EPX76753.1"/>
    <property type="molecule type" value="Genomic_DNA"/>
</dbReference>
<reference evidence="2" key="1">
    <citation type="journal article" date="2014" name="Stand. Genomic Sci.">
        <title>Genome sequence of the exopolysaccharide-producing Salipiger mucosus type strain (DSM 16094(T)), a moderately halophilic member of the Roseobacter clade.</title>
        <authorList>
            <person name="Riedel T."/>
            <person name="Spring S."/>
            <person name="Fiebig A."/>
            <person name="Petersen J."/>
            <person name="Kyrpides N.C."/>
            <person name="Goker M."/>
            <person name="Klenk H.P."/>
        </authorList>
    </citation>
    <scope>NUCLEOTIDE SEQUENCE [LARGE SCALE GENOMIC DNA]</scope>
    <source>
        <strain evidence="2">DSM 16094</strain>
    </source>
</reference>
<proteinExistence type="predicted"/>
<accession>S9QAT7</accession>
<dbReference type="HOGENOM" id="CLU_2332034_0_0_5"/>
<dbReference type="Proteomes" id="UP000015347">
    <property type="component" value="Unassembled WGS sequence"/>
</dbReference>
<dbReference type="AlphaFoldDB" id="S9QAT7"/>
<gene>
    <name evidence="1" type="ORF">Salmuc_04639</name>
</gene>
<protein>
    <submittedName>
        <fullName evidence="1">Uncharacterized protein</fullName>
    </submittedName>
</protein>
<sequence length="98" mass="11339">MSATPAKIEIEDTVYELNAFYCEGAKAQRADKDPWDNPYQDGTQRFEDWEAGFDNEAAFEHRRFGIDLITEGENGKLYEHDPDIVRNDFGVDPDQFMN</sequence>
<name>S9QAT7_9RHOB</name>
<organism evidence="1 2">
    <name type="scientific">Salipiger mucosus DSM 16094</name>
    <dbReference type="NCBI Taxonomy" id="1123237"/>
    <lineage>
        <taxon>Bacteria</taxon>
        <taxon>Pseudomonadati</taxon>
        <taxon>Pseudomonadota</taxon>
        <taxon>Alphaproteobacteria</taxon>
        <taxon>Rhodobacterales</taxon>
        <taxon>Roseobacteraceae</taxon>
        <taxon>Salipiger</taxon>
    </lineage>
</organism>
<evidence type="ECO:0000313" key="1">
    <source>
        <dbReference type="EMBL" id="EPX76753.1"/>
    </source>
</evidence>
<keyword evidence="2" id="KW-1185">Reference proteome</keyword>
<comment type="caution">
    <text evidence="1">The sequence shown here is derived from an EMBL/GenBank/DDBJ whole genome shotgun (WGS) entry which is preliminary data.</text>
</comment>